<keyword evidence="3 8" id="KW-0768">Sushi</keyword>
<keyword evidence="7" id="KW-0325">Glycoprotein</keyword>
<dbReference type="PROSITE" id="PS50923">
    <property type="entry name" value="SUSHI"/>
    <property type="match status" value="2"/>
</dbReference>
<dbReference type="Gene3D" id="2.10.70.10">
    <property type="entry name" value="Complement Module, domain 1"/>
    <property type="match status" value="4"/>
</dbReference>
<dbReference type="SUPFAM" id="SSF57535">
    <property type="entry name" value="Complement control module/SCR domain"/>
    <property type="match status" value="3"/>
</dbReference>
<sequence length="282" mass="31726">MGWSGLLLLANIFLTLWLSTAKVEVLLCDFPKISHGLLYDEKKYDPLSPVLSGKVFCYSCEYNFVSPSNSFWTPITCSETGWSPTPKCLRLCFFPFVENGNSASSGQTHLQGDIVQVVCNQGFSLQNNQSTLTCTEEGWSIPPKCISTNSTKTCGPPPPIDNGDITSFPLPVYAPLSSVEYQCQSLYQLQGNKTITCRNGEWSEPPKCLDACVISEEIIKRNNITYRWIRNKKLYSQSGDFVEFTCKYGYKPTDPSPPFRVRCIEGHIDYPSCSKERSWFFG</sequence>
<keyword evidence="6 8" id="KW-1015">Disulfide bond</keyword>
<reference evidence="11" key="2">
    <citation type="journal article" date="2020" name="Biotechnol. Bioeng.">
        <title>Chromosome-scale scaffolds for the Chinese hamster reference genome assembly to facilitate the study of the CHO epigenome.</title>
        <authorList>
            <person name="Hilliard W."/>
            <person name="MacDonald M."/>
            <person name="Lee K.H."/>
        </authorList>
    </citation>
    <scope>NUCLEOTIDE SEQUENCE [LARGE SCALE GENOMIC DNA]</scope>
    <source>
        <strain evidence="11">17A/GY</strain>
    </source>
</reference>
<keyword evidence="5" id="KW-0677">Repeat</keyword>
<dbReference type="OrthoDB" id="10051774at2759"/>
<evidence type="ECO:0000256" key="1">
    <source>
        <dbReference type="ARBA" id="ARBA00004613"/>
    </source>
</evidence>
<reference evidence="11" key="1">
    <citation type="journal article" date="2018" name="Biotechnol. Bioeng.">
        <title>A reference genome of the Chinese hamster based on a hybrid assembly strategy.</title>
        <authorList>
            <person name="Rupp O."/>
            <person name="MacDonald M.L."/>
            <person name="Li S."/>
            <person name="Dhiman H."/>
            <person name="Polson S."/>
            <person name="Griep S."/>
            <person name="Heffner K."/>
            <person name="Hernandez I."/>
            <person name="Brinkrolf K."/>
            <person name="Jadhav V."/>
            <person name="Samoudi M."/>
            <person name="Hao H."/>
            <person name="Kingham B."/>
            <person name="Goesmann A."/>
            <person name="Betenbaugh M.J."/>
            <person name="Lewis N.E."/>
            <person name="Borth N."/>
            <person name="Lee K.H."/>
        </authorList>
    </citation>
    <scope>NUCLEOTIDE SEQUENCE [LARGE SCALE GENOMIC DNA]</scope>
    <source>
        <strain evidence="11">17A/GY</strain>
    </source>
</reference>
<evidence type="ECO:0000256" key="2">
    <source>
        <dbReference type="ARBA" id="ARBA00022525"/>
    </source>
</evidence>
<name>A0A9J7G2Y3_CRIGR</name>
<dbReference type="InterPro" id="IPR000436">
    <property type="entry name" value="Sushi_SCR_CCP_dom"/>
</dbReference>
<comment type="subcellular location">
    <subcellularLocation>
        <location evidence="1">Secreted</location>
    </subcellularLocation>
</comment>
<dbReference type="RefSeq" id="XP_027273240.1">
    <property type="nucleotide sequence ID" value="XM_027417439.2"/>
</dbReference>
<keyword evidence="2" id="KW-0964">Secreted</keyword>
<dbReference type="GO" id="GO:0006956">
    <property type="term" value="P:complement activation"/>
    <property type="evidence" value="ECO:0007669"/>
    <property type="project" value="TreeGrafter"/>
</dbReference>
<protein>
    <submittedName>
        <fullName evidence="12">LOW QUALITY PROTEIN: complement factor H-related protein 2-like isoform X2</fullName>
    </submittedName>
</protein>
<reference evidence="12" key="3">
    <citation type="submission" date="2025-08" db="UniProtKB">
        <authorList>
            <consortium name="RefSeq"/>
        </authorList>
    </citation>
    <scope>IDENTIFICATION</scope>
    <source>
        <strain evidence="12">17A/GY</strain>
        <tissue evidence="12">Liver</tissue>
    </source>
</reference>
<evidence type="ECO:0000256" key="7">
    <source>
        <dbReference type="ARBA" id="ARBA00023180"/>
    </source>
</evidence>
<proteinExistence type="predicted"/>
<evidence type="ECO:0000256" key="9">
    <source>
        <dbReference type="SAM" id="SignalP"/>
    </source>
</evidence>
<dbReference type="AlphaFoldDB" id="A0A9J7G2Y3"/>
<keyword evidence="11" id="KW-1185">Reference proteome</keyword>
<dbReference type="GO" id="GO:0005615">
    <property type="term" value="C:extracellular space"/>
    <property type="evidence" value="ECO:0007669"/>
    <property type="project" value="TreeGrafter"/>
</dbReference>
<evidence type="ECO:0000256" key="6">
    <source>
        <dbReference type="ARBA" id="ARBA00023157"/>
    </source>
</evidence>
<dbReference type="PANTHER" id="PTHR45785">
    <property type="entry name" value="COMPLEMENT FACTOR H-RELATED"/>
    <property type="match status" value="1"/>
</dbReference>
<dbReference type="FunFam" id="2.10.70.10:FF:000026">
    <property type="entry name" value="Complement inhibitory factor H"/>
    <property type="match status" value="1"/>
</dbReference>
<evidence type="ECO:0000313" key="11">
    <source>
        <dbReference type="Proteomes" id="UP001108280"/>
    </source>
</evidence>
<dbReference type="GO" id="GO:0007596">
    <property type="term" value="P:blood coagulation"/>
    <property type="evidence" value="ECO:0007669"/>
    <property type="project" value="UniProtKB-ARBA"/>
</dbReference>
<feature type="domain" description="Sushi" evidence="10">
    <location>
        <begin position="90"/>
        <end position="147"/>
    </location>
</feature>
<feature type="domain" description="Sushi" evidence="10">
    <location>
        <begin position="152"/>
        <end position="210"/>
    </location>
</feature>
<comment type="caution">
    <text evidence="8">Lacks conserved residue(s) required for the propagation of feature annotation.</text>
</comment>
<evidence type="ECO:0000259" key="10">
    <source>
        <dbReference type="PROSITE" id="PS50923"/>
    </source>
</evidence>
<evidence type="ECO:0000256" key="8">
    <source>
        <dbReference type="PROSITE-ProRule" id="PRU00302"/>
    </source>
</evidence>
<dbReference type="GO" id="GO:0001851">
    <property type="term" value="F:complement component C3b binding"/>
    <property type="evidence" value="ECO:0007669"/>
    <property type="project" value="TreeGrafter"/>
</dbReference>
<dbReference type="CDD" id="cd00033">
    <property type="entry name" value="CCP"/>
    <property type="match status" value="2"/>
</dbReference>
<evidence type="ECO:0000256" key="5">
    <source>
        <dbReference type="ARBA" id="ARBA00022737"/>
    </source>
</evidence>
<dbReference type="FunFam" id="2.10.70.10:FF:000060">
    <property type="entry name" value="Complement inhibitory factor H"/>
    <property type="match status" value="1"/>
</dbReference>
<evidence type="ECO:0000313" key="12">
    <source>
        <dbReference type="RefSeq" id="XP_027273240.1"/>
    </source>
</evidence>
<evidence type="ECO:0000256" key="4">
    <source>
        <dbReference type="ARBA" id="ARBA00022729"/>
    </source>
</evidence>
<dbReference type="KEGG" id="cge:100751341"/>
<feature type="chain" id="PRO_5039941396" evidence="9">
    <location>
        <begin position="22"/>
        <end position="282"/>
    </location>
</feature>
<feature type="signal peptide" evidence="9">
    <location>
        <begin position="1"/>
        <end position="21"/>
    </location>
</feature>
<feature type="disulfide bond" evidence="8">
    <location>
        <begin position="154"/>
        <end position="197"/>
    </location>
</feature>
<evidence type="ECO:0000256" key="3">
    <source>
        <dbReference type="ARBA" id="ARBA00022659"/>
    </source>
</evidence>
<dbReference type="SMART" id="SM00032">
    <property type="entry name" value="CCP"/>
    <property type="match status" value="4"/>
</dbReference>
<dbReference type="FunFam" id="2.10.70.10:FF:000054">
    <property type="entry name" value="Complement inhibitory factor H"/>
    <property type="match status" value="1"/>
</dbReference>
<dbReference type="Pfam" id="PF00084">
    <property type="entry name" value="Sushi"/>
    <property type="match status" value="3"/>
</dbReference>
<dbReference type="GeneID" id="100751341"/>
<dbReference type="Proteomes" id="UP001108280">
    <property type="component" value="Chromosome 5"/>
</dbReference>
<gene>
    <name evidence="12" type="primary">LOC100751341</name>
</gene>
<dbReference type="InterPro" id="IPR051503">
    <property type="entry name" value="ComplSys_Reg/VirEntry_Med"/>
</dbReference>
<dbReference type="PANTHER" id="PTHR45785:SF7">
    <property type="entry name" value="COMPLEMENT FACTOR H"/>
    <property type="match status" value="1"/>
</dbReference>
<keyword evidence="4 9" id="KW-0732">Signal</keyword>
<dbReference type="InterPro" id="IPR035976">
    <property type="entry name" value="Sushi/SCR/CCP_sf"/>
</dbReference>
<organism evidence="11 12">
    <name type="scientific">Cricetulus griseus</name>
    <name type="common">Chinese hamster</name>
    <name type="synonym">Cricetulus barabensis griseus</name>
    <dbReference type="NCBI Taxonomy" id="10029"/>
    <lineage>
        <taxon>Eukaryota</taxon>
        <taxon>Metazoa</taxon>
        <taxon>Chordata</taxon>
        <taxon>Craniata</taxon>
        <taxon>Vertebrata</taxon>
        <taxon>Euteleostomi</taxon>
        <taxon>Mammalia</taxon>
        <taxon>Eutheria</taxon>
        <taxon>Euarchontoglires</taxon>
        <taxon>Glires</taxon>
        <taxon>Rodentia</taxon>
        <taxon>Myomorpha</taxon>
        <taxon>Muroidea</taxon>
        <taxon>Cricetidae</taxon>
        <taxon>Cricetinae</taxon>
        <taxon>Cricetulus</taxon>
    </lineage>
</organism>
<accession>A0A9J7G2Y3</accession>